<evidence type="ECO:0000313" key="2">
    <source>
        <dbReference type="EMBL" id="WFR97851.1"/>
    </source>
</evidence>
<evidence type="ECO:0000313" key="3">
    <source>
        <dbReference type="Proteomes" id="UP000249499"/>
    </source>
</evidence>
<keyword evidence="2" id="KW-0614">Plasmid</keyword>
<reference evidence="2 3" key="1">
    <citation type="journal article" date="2018" name="Sci. Rep.">
        <title>Rhizobium tumorigenes sp. nov., a novel plant tumorigenic bacterium isolated from cane gall tumors on thornless blackberry.</title>
        <authorList>
            <person name="Kuzmanovi N."/>
            <person name="Smalla K."/>
            <person name="Gronow S."/>
            <person name="PuBawska J."/>
        </authorList>
    </citation>
    <scope>NUCLEOTIDE SEQUENCE [LARGE SCALE GENOMIC DNA]</scope>
    <source>
        <strain evidence="2 3">1078</strain>
    </source>
</reference>
<protein>
    <submittedName>
        <fullName evidence="2">Uncharacterized protein</fullName>
    </submittedName>
</protein>
<proteinExistence type="predicted"/>
<gene>
    <name evidence="2" type="ORF">PR017_18245</name>
</gene>
<evidence type="ECO:0000256" key="1">
    <source>
        <dbReference type="SAM" id="MobiDB-lite"/>
    </source>
</evidence>
<feature type="compositionally biased region" description="Low complexity" evidence="1">
    <location>
        <begin position="59"/>
        <end position="82"/>
    </location>
</feature>
<reference evidence="3" key="2">
    <citation type="journal article" date="2023" name="MicrobiologyOpen">
        <title>Genomics of the tumorigenes clade of the family Rhizobiaceae and description of Rhizobium rhododendri sp. nov.</title>
        <authorList>
            <person name="Kuzmanovic N."/>
            <person name="diCenzo G.C."/>
            <person name="Bunk B."/>
            <person name="Sproeer C."/>
            <person name="Fruehling A."/>
            <person name="Neumann-Schaal M."/>
            <person name="Overmann J."/>
            <person name="Smalla K."/>
        </authorList>
    </citation>
    <scope>NUCLEOTIDE SEQUENCE [LARGE SCALE GENOMIC DNA]</scope>
    <source>
        <strain evidence="3">1078</strain>
        <plasmid evidence="3">pRt1078</plasmid>
    </source>
</reference>
<feature type="compositionally biased region" description="Basic and acidic residues" evidence="1">
    <location>
        <begin position="16"/>
        <end position="25"/>
    </location>
</feature>
<dbReference type="RefSeq" id="WP_111219464.1">
    <property type="nucleotide sequence ID" value="NZ_CP117256.1"/>
</dbReference>
<feature type="region of interest" description="Disordered" evidence="1">
    <location>
        <begin position="46"/>
        <end position="158"/>
    </location>
</feature>
<sequence length="199" mass="21427">MKPPWQFLARLMSRQKTSDKNDDSRAVGNADNLEIELQRAPTILLSSPEGTLGPAHMDQPAAGAQVPMAAATDGKTDAAAPAFPLDDTEAAKAKATGDQEQSISDPRDPSPAGEVDAQSLKALNTRDKGLRRDCSDPTYENPVDATEMAAAGPSSPTNALANDVIDLDRDIKQLRDLLAHKLRLQNAQLRAMLERFERS</sequence>
<dbReference type="AlphaFoldDB" id="A0AAF1KLK7"/>
<dbReference type="Proteomes" id="UP000249499">
    <property type="component" value="Plasmid pRt1078"/>
</dbReference>
<dbReference type="EMBL" id="CP117256">
    <property type="protein sequence ID" value="WFR97851.1"/>
    <property type="molecule type" value="Genomic_DNA"/>
</dbReference>
<geneLocation type="plasmid" evidence="2 3">
    <name>pRt1078</name>
</geneLocation>
<feature type="compositionally biased region" description="Basic and acidic residues" evidence="1">
    <location>
        <begin position="124"/>
        <end position="135"/>
    </location>
</feature>
<accession>A0AAF1KLK7</accession>
<keyword evidence="3" id="KW-1185">Reference proteome</keyword>
<dbReference type="KEGG" id="rtu:PR017_18245"/>
<name>A0AAF1KLK7_9HYPH</name>
<organism evidence="2 3">
    <name type="scientific">Rhizobium tumorigenes</name>
    <dbReference type="NCBI Taxonomy" id="2041385"/>
    <lineage>
        <taxon>Bacteria</taxon>
        <taxon>Pseudomonadati</taxon>
        <taxon>Pseudomonadota</taxon>
        <taxon>Alphaproteobacteria</taxon>
        <taxon>Hyphomicrobiales</taxon>
        <taxon>Rhizobiaceae</taxon>
        <taxon>Rhizobium/Agrobacterium group</taxon>
        <taxon>Rhizobium</taxon>
    </lineage>
</organism>
<feature type="region of interest" description="Disordered" evidence="1">
    <location>
        <begin position="14"/>
        <end position="33"/>
    </location>
</feature>